<comment type="subcellular location">
    <subcellularLocation>
        <location evidence="6">Cell outer membrane</location>
        <topology evidence="6">Lipid-anchor</topology>
    </subcellularLocation>
</comment>
<keyword evidence="1 6" id="KW-0732">Signal</keyword>
<dbReference type="EMBL" id="JBHRYA010000011">
    <property type="protein sequence ID" value="MFC3717363.1"/>
    <property type="molecule type" value="Genomic_DNA"/>
</dbReference>
<comment type="subunit">
    <text evidence="6">Component of the lipopolysaccharide transport and assembly complex. Interacts with LptD.</text>
</comment>
<feature type="compositionally biased region" description="Pro residues" evidence="7">
    <location>
        <begin position="183"/>
        <end position="196"/>
    </location>
</feature>
<evidence type="ECO:0000256" key="2">
    <source>
        <dbReference type="ARBA" id="ARBA00023136"/>
    </source>
</evidence>
<protein>
    <recommendedName>
        <fullName evidence="6">LPS-assembly lipoprotein LptE</fullName>
    </recommendedName>
</protein>
<evidence type="ECO:0000256" key="6">
    <source>
        <dbReference type="HAMAP-Rule" id="MF_01186"/>
    </source>
</evidence>
<name>A0ABV7XNQ3_9GAMM</name>
<dbReference type="HAMAP" id="MF_01186">
    <property type="entry name" value="LPS_assembly_LptE"/>
    <property type="match status" value="1"/>
</dbReference>
<comment type="function">
    <text evidence="6">Together with LptD, is involved in the assembly of lipopolysaccharide (LPS) at the surface of the outer membrane. Required for the proper assembly of LptD. Binds LPS and may serve as the LPS recognition site at the outer membrane.</text>
</comment>
<comment type="caution">
    <text evidence="8">The sequence shown here is derived from an EMBL/GenBank/DDBJ whole genome shotgun (WGS) entry which is preliminary data.</text>
</comment>
<dbReference type="InterPro" id="IPR007485">
    <property type="entry name" value="LPS_assembly_LptE"/>
</dbReference>
<evidence type="ECO:0000313" key="9">
    <source>
        <dbReference type="Proteomes" id="UP001595705"/>
    </source>
</evidence>
<keyword evidence="2 6" id="KW-0472">Membrane</keyword>
<evidence type="ECO:0000256" key="5">
    <source>
        <dbReference type="ARBA" id="ARBA00023288"/>
    </source>
</evidence>
<sequence>MTRLIAILVLALGLTACGFHLRSALTLPPDLGPVRVVAKDPYSPLAESLSVAMEQAGATPAAEDAAADVATLRIHLEKWGSTPISIDQFGRAQEYTLRYAVVFSLDKADGTNVVPQQTVELARDYVSVPTRSTGTEGERELLAREMQKEMTASILRRIDAASRAPQPIGMPVAPPVDEAVPAEPAPDPVPEPAATP</sequence>
<dbReference type="PANTHER" id="PTHR38098:SF1">
    <property type="entry name" value="LPS-ASSEMBLY LIPOPROTEIN LPTE"/>
    <property type="match status" value="1"/>
</dbReference>
<proteinExistence type="inferred from homology"/>
<evidence type="ECO:0000256" key="7">
    <source>
        <dbReference type="SAM" id="MobiDB-lite"/>
    </source>
</evidence>
<keyword evidence="9" id="KW-1185">Reference proteome</keyword>
<evidence type="ECO:0000256" key="3">
    <source>
        <dbReference type="ARBA" id="ARBA00023139"/>
    </source>
</evidence>
<gene>
    <name evidence="6 8" type="primary">lptE</name>
    <name evidence="8" type="ORF">ACFONC_14525</name>
</gene>
<dbReference type="Proteomes" id="UP001595705">
    <property type="component" value="Unassembled WGS sequence"/>
</dbReference>
<dbReference type="PANTHER" id="PTHR38098">
    <property type="entry name" value="LPS-ASSEMBLY LIPOPROTEIN LPTE"/>
    <property type="match status" value="1"/>
</dbReference>
<accession>A0ABV7XNQ3</accession>
<dbReference type="PROSITE" id="PS51257">
    <property type="entry name" value="PROKAR_LIPOPROTEIN"/>
    <property type="match status" value="1"/>
</dbReference>
<keyword evidence="3 6" id="KW-0564">Palmitate</keyword>
<comment type="similarity">
    <text evidence="6">Belongs to the LptE lipoprotein family.</text>
</comment>
<dbReference type="Gene3D" id="3.30.160.150">
    <property type="entry name" value="Lipoprotein like domain"/>
    <property type="match status" value="1"/>
</dbReference>
<evidence type="ECO:0000256" key="1">
    <source>
        <dbReference type="ARBA" id="ARBA00022729"/>
    </source>
</evidence>
<reference evidence="9" key="1">
    <citation type="journal article" date="2019" name="Int. J. Syst. Evol. Microbiol.">
        <title>The Global Catalogue of Microorganisms (GCM) 10K type strain sequencing project: providing services to taxonomists for standard genome sequencing and annotation.</title>
        <authorList>
            <consortium name="The Broad Institute Genomics Platform"/>
            <consortium name="The Broad Institute Genome Sequencing Center for Infectious Disease"/>
            <person name="Wu L."/>
            <person name="Ma J."/>
        </authorList>
    </citation>
    <scope>NUCLEOTIDE SEQUENCE [LARGE SCALE GENOMIC DNA]</scope>
    <source>
        <strain evidence="9">KCTC 42441</strain>
    </source>
</reference>
<keyword evidence="5 6" id="KW-0449">Lipoprotein</keyword>
<keyword evidence="4 6" id="KW-0998">Cell outer membrane</keyword>
<evidence type="ECO:0000256" key="4">
    <source>
        <dbReference type="ARBA" id="ARBA00023237"/>
    </source>
</evidence>
<evidence type="ECO:0000313" key="8">
    <source>
        <dbReference type="EMBL" id="MFC3717363.1"/>
    </source>
</evidence>
<organism evidence="8 9">
    <name type="scientific">Luteimonas soli</name>
    <dbReference type="NCBI Taxonomy" id="1648966"/>
    <lineage>
        <taxon>Bacteria</taxon>
        <taxon>Pseudomonadati</taxon>
        <taxon>Pseudomonadota</taxon>
        <taxon>Gammaproteobacteria</taxon>
        <taxon>Lysobacterales</taxon>
        <taxon>Lysobacteraceae</taxon>
        <taxon>Luteimonas</taxon>
    </lineage>
</organism>
<dbReference type="RefSeq" id="WP_386745262.1">
    <property type="nucleotide sequence ID" value="NZ_JBHRYA010000011.1"/>
</dbReference>
<dbReference type="Pfam" id="PF04390">
    <property type="entry name" value="LptE"/>
    <property type="match status" value="1"/>
</dbReference>
<feature type="region of interest" description="Disordered" evidence="7">
    <location>
        <begin position="159"/>
        <end position="196"/>
    </location>
</feature>